<feature type="region of interest" description="Disordered" evidence="2">
    <location>
        <begin position="135"/>
        <end position="179"/>
    </location>
</feature>
<feature type="compositionally biased region" description="Gly residues" evidence="2">
    <location>
        <begin position="155"/>
        <end position="173"/>
    </location>
</feature>
<dbReference type="PROSITE" id="PS51155">
    <property type="entry name" value="CHIT_BIND_RR_2"/>
    <property type="match status" value="1"/>
</dbReference>
<evidence type="ECO:0000313" key="5">
    <source>
        <dbReference type="Proteomes" id="UP000075884"/>
    </source>
</evidence>
<sequence length="713" mass="70629">MASVCKHLLPAWIVVVLLGLITKGYGWNLPNSYYQGAGTGGYFGGSGESALGNQAGASSGSWSAGGASGGVDRTGSFGPNQWSSGGGGGGVGAPGVAGGALGGGVGGAGFQQGASAAGSAAGVGVAQNPLDNAGGGFGGSTVGPGQYGPHHTNGNGHGAGFGGAFSGQPGGFETGAHANHAKGSYRPPFAYSVPSSHPWRYGSPASYAGGRWPWYGGGYVYRVPVAHVNPDGSYSFSYYTPYLAREESGDGNGNVAGTYGFQNEGAKHNFSFSAGPDVDLRTGFGGVPPGALDPAQYGPQSVHSRGRLPLVPQTSTQASVDGGQSTVAALPGSVGRPQDATGPNSWAPRAGVDGAGVVRNPTQTAADESELAVVGLPKAGDGATDVSRPASRNQVVRGSTEPTVSTTVNNQLPTTTSGGLFDDRVSLNELDGRGFRSNDASLPGFQSVGADGTGTTARPFGASVDQVQVPRPVNDEQNVASARFGPGQEGSRDRSYQFGYQTPDATREESADAAGNVRGSFSYNNEAGRNDLQYVAGSGMGFRPTGGSLAVPNGLPGGTAPATGGNFGGRLGGQGDGRFGGASGAFGGSQGGQTGAGGAGGVGGVGSGFGGADGSSFGQGGQVAGGTSGLGGTGSGGGFGGVDKQAQDLVEELVVALEVPTEVHLGKADRLLVELVALEELDLQEVLEVLMVDRSAWVDKQGQDRLAQVVKVA</sequence>
<reference evidence="4" key="2">
    <citation type="submission" date="2020-05" db="UniProtKB">
        <authorList>
            <consortium name="EnsemblMetazoa"/>
        </authorList>
    </citation>
    <scope>IDENTIFICATION</scope>
    <source>
        <strain evidence="4">WRAIR2</strain>
    </source>
</reference>
<protein>
    <submittedName>
        <fullName evidence="4">Uncharacterized protein</fullName>
    </submittedName>
</protein>
<reference evidence="5" key="1">
    <citation type="submission" date="2013-03" db="EMBL/GenBank/DDBJ databases">
        <title>The Genome Sequence of Anopheles dirus WRAIR2.</title>
        <authorList>
            <consortium name="The Broad Institute Genomics Platform"/>
            <person name="Neafsey D.E."/>
            <person name="Walton C."/>
            <person name="Walker B."/>
            <person name="Young S.K."/>
            <person name="Zeng Q."/>
            <person name="Gargeya S."/>
            <person name="Fitzgerald M."/>
            <person name="Haas B."/>
            <person name="Abouelleil A."/>
            <person name="Allen A.W."/>
            <person name="Alvarado L."/>
            <person name="Arachchi H.M."/>
            <person name="Berlin A.M."/>
            <person name="Chapman S.B."/>
            <person name="Gainer-Dewar J."/>
            <person name="Goldberg J."/>
            <person name="Griggs A."/>
            <person name="Gujja S."/>
            <person name="Hansen M."/>
            <person name="Howarth C."/>
            <person name="Imamovic A."/>
            <person name="Ireland A."/>
            <person name="Larimer J."/>
            <person name="McCowan C."/>
            <person name="Murphy C."/>
            <person name="Pearson M."/>
            <person name="Poon T.W."/>
            <person name="Priest M."/>
            <person name="Roberts A."/>
            <person name="Saif S."/>
            <person name="Shea T."/>
            <person name="Sisk P."/>
            <person name="Sykes S."/>
            <person name="Wortman J."/>
            <person name="Nusbaum C."/>
            <person name="Birren B."/>
        </authorList>
    </citation>
    <scope>NUCLEOTIDE SEQUENCE [LARGE SCALE GENOMIC DNA]</scope>
    <source>
        <strain evidence="5">WRAIR2</strain>
    </source>
</reference>
<keyword evidence="5" id="KW-1185">Reference proteome</keyword>
<keyword evidence="1" id="KW-0193">Cuticle</keyword>
<evidence type="ECO:0000256" key="1">
    <source>
        <dbReference type="PROSITE-ProRule" id="PRU00497"/>
    </source>
</evidence>
<dbReference type="VEuPathDB" id="VectorBase:ADIR007447"/>
<dbReference type="EnsemblMetazoa" id="ADIR007447-RA">
    <property type="protein sequence ID" value="ADIR007447-PA"/>
    <property type="gene ID" value="ADIR007447"/>
</dbReference>
<dbReference type="AlphaFoldDB" id="A0A182NIH3"/>
<feature type="compositionally biased region" description="Polar residues" evidence="2">
    <location>
        <begin position="390"/>
        <end position="418"/>
    </location>
</feature>
<feature type="chain" id="PRO_5008130025" evidence="3">
    <location>
        <begin position="27"/>
        <end position="713"/>
    </location>
</feature>
<feature type="region of interest" description="Disordered" evidence="2">
    <location>
        <begin position="54"/>
        <end position="89"/>
    </location>
</feature>
<evidence type="ECO:0000256" key="2">
    <source>
        <dbReference type="SAM" id="MobiDB-lite"/>
    </source>
</evidence>
<accession>A0A182NIH3</accession>
<dbReference type="GO" id="GO:0042302">
    <property type="term" value="F:structural constituent of cuticle"/>
    <property type="evidence" value="ECO:0007669"/>
    <property type="project" value="UniProtKB-UniRule"/>
</dbReference>
<proteinExistence type="predicted"/>
<organism evidence="4 5">
    <name type="scientific">Anopheles dirus</name>
    <dbReference type="NCBI Taxonomy" id="7168"/>
    <lineage>
        <taxon>Eukaryota</taxon>
        <taxon>Metazoa</taxon>
        <taxon>Ecdysozoa</taxon>
        <taxon>Arthropoda</taxon>
        <taxon>Hexapoda</taxon>
        <taxon>Insecta</taxon>
        <taxon>Pterygota</taxon>
        <taxon>Neoptera</taxon>
        <taxon>Endopterygota</taxon>
        <taxon>Diptera</taxon>
        <taxon>Nematocera</taxon>
        <taxon>Culicoidea</taxon>
        <taxon>Culicidae</taxon>
        <taxon>Anophelinae</taxon>
        <taxon>Anopheles</taxon>
    </lineage>
</organism>
<evidence type="ECO:0000313" key="4">
    <source>
        <dbReference type="EnsemblMetazoa" id="ADIR007447-PA"/>
    </source>
</evidence>
<feature type="signal peptide" evidence="3">
    <location>
        <begin position="1"/>
        <end position="26"/>
    </location>
</feature>
<dbReference type="Proteomes" id="UP000075884">
    <property type="component" value="Unassembled WGS sequence"/>
</dbReference>
<name>A0A182NIH3_9DIPT</name>
<feature type="compositionally biased region" description="Gly residues" evidence="2">
    <location>
        <begin position="135"/>
        <end position="146"/>
    </location>
</feature>
<evidence type="ECO:0000256" key="3">
    <source>
        <dbReference type="SAM" id="SignalP"/>
    </source>
</evidence>
<feature type="region of interest" description="Disordered" evidence="2">
    <location>
        <begin position="616"/>
        <end position="638"/>
    </location>
</feature>
<feature type="compositionally biased region" description="Low complexity" evidence="2">
    <location>
        <begin position="54"/>
        <end position="65"/>
    </location>
</feature>
<feature type="region of interest" description="Disordered" evidence="2">
    <location>
        <begin position="378"/>
        <end position="420"/>
    </location>
</feature>
<dbReference type="InterPro" id="IPR000618">
    <property type="entry name" value="Insect_cuticle"/>
</dbReference>
<keyword evidence="3" id="KW-0732">Signal</keyword>